<accession>A0A1Y6BF58</accession>
<feature type="compositionally biased region" description="Polar residues" evidence="1">
    <location>
        <begin position="40"/>
        <end position="50"/>
    </location>
</feature>
<gene>
    <name evidence="3" type="ORF">SAMN06296036_103101</name>
</gene>
<feature type="compositionally biased region" description="Basic and acidic residues" evidence="1">
    <location>
        <begin position="52"/>
        <end position="66"/>
    </location>
</feature>
<feature type="region of interest" description="Disordered" evidence="1">
    <location>
        <begin position="32"/>
        <end position="66"/>
    </location>
</feature>
<evidence type="ECO:0008006" key="5">
    <source>
        <dbReference type="Google" id="ProtNLM"/>
    </source>
</evidence>
<keyword evidence="2" id="KW-0732">Signal</keyword>
<sequence length="276" mass="30086">MTNVLKPMAALMSLCVASTSLAGSIGAVKKDLDKTEKRSQSQPKKQTTVVVESHHHDHGHHHDHDDDSASATLFFYGVAAVGYGAYMLFIGPEDAYDTALAPYPYSEAHGRYQLGSDSGVGIQSQVSLGVVESHGGESSLGFQGEIRPSKRLSLGLQHHVIKDQSGESLNSSRLMLSSNRVRLPQIEFQWHLGAHIVDGHVGLAYGAGLSLFPGQQLGIEVDFIRSNINDYYNINELDAKLVYHIQQFGVFAGYRVQDYNGIDLSGYTVGVTAYIY</sequence>
<evidence type="ECO:0000313" key="3">
    <source>
        <dbReference type="EMBL" id="SMF00469.1"/>
    </source>
</evidence>
<name>A0A1Y6BF58_9BACT</name>
<proteinExistence type="predicted"/>
<organism evidence="3 4">
    <name type="scientific">Pseudobacteriovorax antillogorgiicola</name>
    <dbReference type="NCBI Taxonomy" id="1513793"/>
    <lineage>
        <taxon>Bacteria</taxon>
        <taxon>Pseudomonadati</taxon>
        <taxon>Bdellovibrionota</taxon>
        <taxon>Oligoflexia</taxon>
        <taxon>Oligoflexales</taxon>
        <taxon>Pseudobacteriovoracaceae</taxon>
        <taxon>Pseudobacteriovorax</taxon>
    </lineage>
</organism>
<feature type="signal peptide" evidence="2">
    <location>
        <begin position="1"/>
        <end position="22"/>
    </location>
</feature>
<protein>
    <recommendedName>
        <fullName evidence="5">Outer membrane protein beta-barrel domain-containing protein</fullName>
    </recommendedName>
</protein>
<dbReference type="Proteomes" id="UP000192907">
    <property type="component" value="Unassembled WGS sequence"/>
</dbReference>
<dbReference type="AlphaFoldDB" id="A0A1Y6BF58"/>
<dbReference type="EMBL" id="FWZT01000003">
    <property type="protein sequence ID" value="SMF00469.1"/>
    <property type="molecule type" value="Genomic_DNA"/>
</dbReference>
<evidence type="ECO:0000256" key="1">
    <source>
        <dbReference type="SAM" id="MobiDB-lite"/>
    </source>
</evidence>
<feature type="chain" id="PRO_5010999924" description="Outer membrane protein beta-barrel domain-containing protein" evidence="2">
    <location>
        <begin position="23"/>
        <end position="276"/>
    </location>
</feature>
<keyword evidence="4" id="KW-1185">Reference proteome</keyword>
<evidence type="ECO:0000313" key="4">
    <source>
        <dbReference type="Proteomes" id="UP000192907"/>
    </source>
</evidence>
<evidence type="ECO:0000256" key="2">
    <source>
        <dbReference type="SAM" id="SignalP"/>
    </source>
</evidence>
<reference evidence="4" key="1">
    <citation type="submission" date="2017-04" db="EMBL/GenBank/DDBJ databases">
        <authorList>
            <person name="Varghese N."/>
            <person name="Submissions S."/>
        </authorList>
    </citation>
    <scope>NUCLEOTIDE SEQUENCE [LARGE SCALE GENOMIC DNA]</scope>
    <source>
        <strain evidence="4">RKEM611</strain>
    </source>
</reference>